<proteinExistence type="predicted"/>
<keyword evidence="2" id="KW-1133">Transmembrane helix</keyword>
<reference evidence="4 5" key="1">
    <citation type="submission" date="2021-08" db="EMBL/GenBank/DDBJ databases">
        <title>Caldovatus sediminis gen. nov., sp. nov., a moderately thermophilic bacterium isolated from a hot spring.</title>
        <authorList>
            <person name="Hu C.-J."/>
            <person name="Li W.-J."/>
            <person name="Xian W.-D."/>
        </authorList>
    </citation>
    <scope>NUCLEOTIDE SEQUENCE [LARGE SCALE GENOMIC DNA]</scope>
    <source>
        <strain evidence="4 5">SYSU G05006</strain>
    </source>
</reference>
<feature type="transmembrane region" description="Helical" evidence="2">
    <location>
        <begin position="33"/>
        <end position="55"/>
    </location>
</feature>
<evidence type="ECO:0000259" key="3">
    <source>
        <dbReference type="PROSITE" id="PS51781"/>
    </source>
</evidence>
<name>A0ABS7F7H6_9PROT</name>
<keyword evidence="2" id="KW-0472">Membrane</keyword>
<evidence type="ECO:0000256" key="2">
    <source>
        <dbReference type="SAM" id="Phobius"/>
    </source>
</evidence>
<feature type="domain" description="SH3b" evidence="3">
    <location>
        <begin position="282"/>
        <end position="345"/>
    </location>
</feature>
<dbReference type="Pfam" id="PF08239">
    <property type="entry name" value="SH3_3"/>
    <property type="match status" value="1"/>
</dbReference>
<evidence type="ECO:0000313" key="5">
    <source>
        <dbReference type="Proteomes" id="UP001519924"/>
    </source>
</evidence>
<feature type="compositionally biased region" description="Gly residues" evidence="1">
    <location>
        <begin position="259"/>
        <end position="271"/>
    </location>
</feature>
<accession>A0ABS7F7H6</accession>
<organism evidence="4 5">
    <name type="scientific">Caldovatus aquaticus</name>
    <dbReference type="NCBI Taxonomy" id="2865671"/>
    <lineage>
        <taxon>Bacteria</taxon>
        <taxon>Pseudomonadati</taxon>
        <taxon>Pseudomonadota</taxon>
        <taxon>Alphaproteobacteria</taxon>
        <taxon>Acetobacterales</taxon>
        <taxon>Roseomonadaceae</taxon>
        <taxon>Caldovatus</taxon>
    </lineage>
</organism>
<protein>
    <submittedName>
        <fullName evidence="4">SH3 domain-containing protein</fullName>
    </submittedName>
</protein>
<evidence type="ECO:0000256" key="1">
    <source>
        <dbReference type="SAM" id="MobiDB-lite"/>
    </source>
</evidence>
<dbReference type="InterPro" id="IPR003646">
    <property type="entry name" value="SH3-like_bac-type"/>
</dbReference>
<comment type="caution">
    <text evidence="4">The sequence shown here is derived from an EMBL/GenBank/DDBJ whole genome shotgun (WGS) entry which is preliminary data.</text>
</comment>
<dbReference type="PROSITE" id="PS51781">
    <property type="entry name" value="SH3B"/>
    <property type="match status" value="1"/>
</dbReference>
<feature type="region of interest" description="Disordered" evidence="1">
    <location>
        <begin position="244"/>
        <end position="281"/>
    </location>
</feature>
<dbReference type="RefSeq" id="WP_220119218.1">
    <property type="nucleotide sequence ID" value="NZ_JAHZUY010000107.1"/>
</dbReference>
<sequence length="345" mass="34876">MGRIAFPLRGAGTARRNGQHRSGKWTRMGRERAWLLGAGLLLAFGAAGAVVAFLLPGAPGRPGPKEAAQRQPDRAVSAAAAAPEAEEAVAAFALAAVRARLAPTTGDRPRLFELRVRRFGARDEVAVCGFVLGRDGATAEPFVARVLLPVAAATAALSPFVAAGDAGNDMGSGGGRLRTRMPLVVLEEGPGLSRGGLARHRYCREVPTPQTRLPAAPAPPIGGSGVAASAAAEVADRTGPAGKVAPLFPGRRGEDVAGQGPGAWDGGGSPGPAGNEAGRLPGDTAETVVLRMPANLRSGPGGDYPVIATAPRGTAFVALGRAAGGWVRVSGDGGFEGWVHASLLE</sequence>
<gene>
    <name evidence="4" type="ORF">K1J50_18480</name>
</gene>
<keyword evidence="5" id="KW-1185">Reference proteome</keyword>
<evidence type="ECO:0000313" key="4">
    <source>
        <dbReference type="EMBL" id="MBW8271463.1"/>
    </source>
</evidence>
<dbReference type="Proteomes" id="UP001519924">
    <property type="component" value="Unassembled WGS sequence"/>
</dbReference>
<keyword evidence="2" id="KW-0812">Transmembrane</keyword>
<dbReference type="EMBL" id="JAHZUY010000107">
    <property type="protein sequence ID" value="MBW8271463.1"/>
    <property type="molecule type" value="Genomic_DNA"/>
</dbReference>
<dbReference type="Gene3D" id="2.30.30.40">
    <property type="entry name" value="SH3 Domains"/>
    <property type="match status" value="1"/>
</dbReference>